<evidence type="ECO:0000313" key="2">
    <source>
        <dbReference type="Proteomes" id="UP000054558"/>
    </source>
</evidence>
<dbReference type="PANTHER" id="PTHR47186:SF61">
    <property type="entry name" value="LEUCINE-RICH REPEAT-CONTAINING PROTEIN 57-RELATED"/>
    <property type="match status" value="1"/>
</dbReference>
<protein>
    <submittedName>
        <fullName evidence="1">Uncharacterized protein</fullName>
    </submittedName>
</protein>
<keyword evidence="2" id="KW-1185">Reference proteome</keyword>
<organism evidence="1 2">
    <name type="scientific">Klebsormidium nitens</name>
    <name type="common">Green alga</name>
    <name type="synonym">Ulothrix nitens</name>
    <dbReference type="NCBI Taxonomy" id="105231"/>
    <lineage>
        <taxon>Eukaryota</taxon>
        <taxon>Viridiplantae</taxon>
        <taxon>Streptophyta</taxon>
        <taxon>Klebsormidiophyceae</taxon>
        <taxon>Klebsormidiales</taxon>
        <taxon>Klebsormidiaceae</taxon>
        <taxon>Klebsormidium</taxon>
    </lineage>
</organism>
<dbReference type="STRING" id="105231.A0A1Y1IB03"/>
<dbReference type="OMA" id="WIHPRAN"/>
<sequence length="648" mass="71727">MADKGAVRHVGSLPRALLFNIASLLESPDIQGHSDLKSFMQVCKEWCLIGREAAKHLVLRCQHRGNNIEGLSTALHIFRNPDRKLNVVFCRRVSMDEVARVVASSGLKHLELRFPPMYSRTALPLPAAFAQMNELESFVLHPSQGIRFLPFEVKSLPPEVVRSWVNIRTVSINGLGSVDLSGIGRWELLEELTLRDAKIEALPEEVGAWRKLRKLCLAGCSNLTALPGAVQSWAMLTEVDFQDCTALADLPAGVAAWLNLCKVSFENCYRLAALPEATSAWRSVEVASFKGCYHLVSLSALGGWCDLTSLDLEGVPCGDLPNGAQTWRRLADLRVDNVQETLPEFVGNWGCLRRIKLALYGAAATLPEAIGGWENLTTLTLSGELETLPDRVAGWTRLQMVDLSGCNTLRYLPEEVENWTSLERITLHGSDNPRLLNSGVRGWTSLKALSFGENSLTWHDCNPIPIHLFDGKSPDLLPRIELPFEVGAWARLETLVLGRVMSLPEAVEEWRALRTLYIHEYESEQLPEGIGSWSKLTSLQMASSHLQRFPSSVGAWEALKTLDLRGCAQLTGFPVEAKGWRSLRVLKLAGCIEFLALPEGVGSWENLEELDLGECMESITSHHVFELSLEACAMVASLPHAQRCGQIS</sequence>
<proteinExistence type="predicted"/>
<dbReference type="AlphaFoldDB" id="A0A1Y1IB03"/>
<dbReference type="EMBL" id="DF237209">
    <property type="protein sequence ID" value="GAQ85897.1"/>
    <property type="molecule type" value="Genomic_DNA"/>
</dbReference>
<name>A0A1Y1IB03_KLENI</name>
<evidence type="ECO:0000313" key="1">
    <source>
        <dbReference type="EMBL" id="GAQ85897.1"/>
    </source>
</evidence>
<reference evidence="1 2" key="1">
    <citation type="journal article" date="2014" name="Nat. Commun.">
        <title>Klebsormidium flaccidum genome reveals primary factors for plant terrestrial adaptation.</title>
        <authorList>
            <person name="Hori K."/>
            <person name="Maruyama F."/>
            <person name="Fujisawa T."/>
            <person name="Togashi T."/>
            <person name="Yamamoto N."/>
            <person name="Seo M."/>
            <person name="Sato S."/>
            <person name="Yamada T."/>
            <person name="Mori H."/>
            <person name="Tajima N."/>
            <person name="Moriyama T."/>
            <person name="Ikeuchi M."/>
            <person name="Watanabe M."/>
            <person name="Wada H."/>
            <person name="Kobayashi K."/>
            <person name="Saito M."/>
            <person name="Masuda T."/>
            <person name="Sasaki-Sekimoto Y."/>
            <person name="Mashiguchi K."/>
            <person name="Awai K."/>
            <person name="Shimojima M."/>
            <person name="Masuda S."/>
            <person name="Iwai M."/>
            <person name="Nobusawa T."/>
            <person name="Narise T."/>
            <person name="Kondo S."/>
            <person name="Saito H."/>
            <person name="Sato R."/>
            <person name="Murakawa M."/>
            <person name="Ihara Y."/>
            <person name="Oshima-Yamada Y."/>
            <person name="Ohtaka K."/>
            <person name="Satoh M."/>
            <person name="Sonobe K."/>
            <person name="Ishii M."/>
            <person name="Ohtani R."/>
            <person name="Kanamori-Sato M."/>
            <person name="Honoki R."/>
            <person name="Miyazaki D."/>
            <person name="Mochizuki H."/>
            <person name="Umetsu J."/>
            <person name="Higashi K."/>
            <person name="Shibata D."/>
            <person name="Kamiya Y."/>
            <person name="Sato N."/>
            <person name="Nakamura Y."/>
            <person name="Tabata S."/>
            <person name="Ida S."/>
            <person name="Kurokawa K."/>
            <person name="Ohta H."/>
        </authorList>
    </citation>
    <scope>NUCLEOTIDE SEQUENCE [LARGE SCALE GENOMIC DNA]</scope>
    <source>
        <strain evidence="1 2">NIES-2285</strain>
    </source>
</reference>
<dbReference type="InterPro" id="IPR032675">
    <property type="entry name" value="LRR_dom_sf"/>
</dbReference>
<accession>A0A1Y1IB03</accession>
<dbReference type="PANTHER" id="PTHR47186">
    <property type="entry name" value="LEUCINE-RICH REPEAT-CONTAINING PROTEIN 57"/>
    <property type="match status" value="1"/>
</dbReference>
<dbReference type="Gene3D" id="3.80.10.10">
    <property type="entry name" value="Ribonuclease Inhibitor"/>
    <property type="match status" value="3"/>
</dbReference>
<dbReference type="OrthoDB" id="2018313at2759"/>
<dbReference type="Proteomes" id="UP000054558">
    <property type="component" value="Unassembled WGS sequence"/>
</dbReference>
<gene>
    <name evidence="1" type="ORF">KFL_002600050</name>
</gene>
<dbReference type="SUPFAM" id="SSF52047">
    <property type="entry name" value="RNI-like"/>
    <property type="match status" value="2"/>
</dbReference>